<reference evidence="1 2" key="1">
    <citation type="journal article" date="2016" name="Sci. Rep.">
        <title>The Dendrobium catenatum Lindl. genome sequence provides insights into polysaccharide synthase, floral development and adaptive evolution.</title>
        <authorList>
            <person name="Zhang G.Q."/>
            <person name="Xu Q."/>
            <person name="Bian C."/>
            <person name="Tsai W.C."/>
            <person name="Yeh C.M."/>
            <person name="Liu K.W."/>
            <person name="Yoshida K."/>
            <person name="Zhang L.S."/>
            <person name="Chang S.B."/>
            <person name="Chen F."/>
            <person name="Shi Y."/>
            <person name="Su Y.Y."/>
            <person name="Zhang Y.Q."/>
            <person name="Chen L.J."/>
            <person name="Yin Y."/>
            <person name="Lin M."/>
            <person name="Huang H."/>
            <person name="Deng H."/>
            <person name="Wang Z.W."/>
            <person name="Zhu S.L."/>
            <person name="Zhao X."/>
            <person name="Deng C."/>
            <person name="Niu S.C."/>
            <person name="Huang J."/>
            <person name="Wang M."/>
            <person name="Liu G.H."/>
            <person name="Yang H.J."/>
            <person name="Xiao X.J."/>
            <person name="Hsiao Y.Y."/>
            <person name="Wu W.L."/>
            <person name="Chen Y.Y."/>
            <person name="Mitsuda N."/>
            <person name="Ohme-Takagi M."/>
            <person name="Luo Y.B."/>
            <person name="Van de Peer Y."/>
            <person name="Liu Z.J."/>
        </authorList>
    </citation>
    <scope>NUCLEOTIDE SEQUENCE [LARGE SCALE GENOMIC DNA]</scope>
    <source>
        <tissue evidence="1">The whole plant</tissue>
    </source>
</reference>
<dbReference type="GO" id="GO:0005829">
    <property type="term" value="C:cytosol"/>
    <property type="evidence" value="ECO:0007669"/>
    <property type="project" value="GOC"/>
</dbReference>
<dbReference type="AlphaFoldDB" id="A0A2I0V767"/>
<protein>
    <submittedName>
        <fullName evidence="1">Uncharacterized protein</fullName>
    </submittedName>
</protein>
<dbReference type="GO" id="GO:0006891">
    <property type="term" value="P:intra-Golgi vesicle-mediated transport"/>
    <property type="evidence" value="ECO:0007669"/>
    <property type="project" value="TreeGrafter"/>
</dbReference>
<dbReference type="STRING" id="906689.A0A2I0V767"/>
<evidence type="ECO:0000313" key="2">
    <source>
        <dbReference type="Proteomes" id="UP000233837"/>
    </source>
</evidence>
<organism evidence="1 2">
    <name type="scientific">Dendrobium catenatum</name>
    <dbReference type="NCBI Taxonomy" id="906689"/>
    <lineage>
        <taxon>Eukaryota</taxon>
        <taxon>Viridiplantae</taxon>
        <taxon>Streptophyta</taxon>
        <taxon>Embryophyta</taxon>
        <taxon>Tracheophyta</taxon>
        <taxon>Spermatophyta</taxon>
        <taxon>Magnoliopsida</taxon>
        <taxon>Liliopsida</taxon>
        <taxon>Asparagales</taxon>
        <taxon>Orchidaceae</taxon>
        <taxon>Epidendroideae</taxon>
        <taxon>Malaxideae</taxon>
        <taxon>Dendrobiinae</taxon>
        <taxon>Dendrobium</taxon>
    </lineage>
</organism>
<name>A0A2I0V767_9ASPA</name>
<keyword evidence="2" id="KW-1185">Reference proteome</keyword>
<dbReference type="PANTHER" id="PTHR13251:SF3">
    <property type="entry name" value="TRAFFICKING PROTEIN PARTICLE COMPLEX SUBUNIT 10"/>
    <property type="match status" value="1"/>
</dbReference>
<reference evidence="1 2" key="2">
    <citation type="journal article" date="2017" name="Nature">
        <title>The Apostasia genome and the evolution of orchids.</title>
        <authorList>
            <person name="Zhang G.Q."/>
            <person name="Liu K.W."/>
            <person name="Li Z."/>
            <person name="Lohaus R."/>
            <person name="Hsiao Y.Y."/>
            <person name="Niu S.C."/>
            <person name="Wang J.Y."/>
            <person name="Lin Y.C."/>
            <person name="Xu Q."/>
            <person name="Chen L.J."/>
            <person name="Yoshida K."/>
            <person name="Fujiwara S."/>
            <person name="Wang Z.W."/>
            <person name="Zhang Y.Q."/>
            <person name="Mitsuda N."/>
            <person name="Wang M."/>
            <person name="Liu G.H."/>
            <person name="Pecoraro L."/>
            <person name="Huang H.X."/>
            <person name="Xiao X.J."/>
            <person name="Lin M."/>
            <person name="Wu X.Y."/>
            <person name="Wu W.L."/>
            <person name="Chen Y.Y."/>
            <person name="Chang S.B."/>
            <person name="Sakamoto S."/>
            <person name="Ohme-Takagi M."/>
            <person name="Yagi M."/>
            <person name="Zeng S.J."/>
            <person name="Shen C.Y."/>
            <person name="Yeh C.M."/>
            <person name="Luo Y.B."/>
            <person name="Tsai W.C."/>
            <person name="Van de Peer Y."/>
            <person name="Liu Z.J."/>
        </authorList>
    </citation>
    <scope>NUCLEOTIDE SEQUENCE [LARGE SCALE GENOMIC DNA]</scope>
    <source>
        <tissue evidence="1">The whole plant</tissue>
    </source>
</reference>
<dbReference type="EMBL" id="KZ504137">
    <property type="protein sequence ID" value="PKU59255.1"/>
    <property type="molecule type" value="Genomic_DNA"/>
</dbReference>
<accession>A0A2I0V767</accession>
<dbReference type="InterPro" id="IPR045126">
    <property type="entry name" value="TRAPPC10/Trs130"/>
</dbReference>
<proteinExistence type="predicted"/>
<dbReference type="GO" id="GO:0034498">
    <property type="term" value="P:early endosome to Golgi transport"/>
    <property type="evidence" value="ECO:0007669"/>
    <property type="project" value="TreeGrafter"/>
</dbReference>
<dbReference type="GO" id="GO:1990071">
    <property type="term" value="C:TRAPPII protein complex"/>
    <property type="evidence" value="ECO:0007669"/>
    <property type="project" value="InterPro"/>
</dbReference>
<evidence type="ECO:0000313" key="1">
    <source>
        <dbReference type="EMBL" id="PKU59255.1"/>
    </source>
</evidence>
<gene>
    <name evidence="1" type="ORF">MA16_Dca021677</name>
</gene>
<sequence>MDFVDLLEEFKHGAPISRTVYNHDLYEDILKKMAINYDNYKLPPNLKNFLPFCFREVWVITACLAIINSTASHFDGSHATADGKEFFRLQGDLYSLSRVKFMRLAYLIGYGVEMERSPVNSASLSMLPWPKPAVWPLVPPEASADVLEKEKASVSLVKHFNIERKPLPLEPSLLLREANRRRASLSVGNASELFDGRWGDGSGLDGHLQFSPAGKVHANLMSRTLSGPANSENSSLSFDRPMRLWEIHVAAEHALKRTISDPDLLKSISSLPDFEKKYMELTKGAADNYHQSWWKRHGVVLDGEIGALCLKHGNYDLAAKSYEKVCALYAGEGWQDLLAEVLPNLAECQKILNDQAGYLSSCVRLLSLDNGLFSTKERQVFQSEVVRLAHGEMKHPVPLDVSSLITFSGNPGPPLELCDGDPGTLAVTVWSGFPDDIALESLSLTLMSTFSTDEGVKDIKSSDAPVLKRGHNLIMLELPPQKPGSYVLGVLTGQIGQLRFRSHSFSKGGPPDSDDFMSYEKPTRPVLKVHKPRPLVDITAAASSTLLINEVQWVGLVVSPMNYSLKGAILHIDTGPGLIIEESHMIEMEHYRKATDHMVNCSGLNIVKEDACLSEVCEKLLLENGQLAFPDWAGDLATVLWLPVRAIDNMLARGTSSGHCRDCSTKPVHSTPNLELILFFLCGTWTGSTWTGPAGPVLPKADLEFLLTIAVHFSEPFHVSTHVVDKCNDGTLLLQPKKILVRKMLWDFIKNASSSIQKAWILFGDVNCVRELRKKAGFPGIFTLN</sequence>
<dbReference type="PANTHER" id="PTHR13251">
    <property type="entry name" value="EPILEPSY HOLOPROSENCEPHALY CANDIDATE 1/TMEM1"/>
    <property type="match status" value="1"/>
</dbReference>
<dbReference type="Proteomes" id="UP000233837">
    <property type="component" value="Unassembled WGS sequence"/>
</dbReference>